<dbReference type="SUPFAM" id="SSF51445">
    <property type="entry name" value="(Trans)glycosidases"/>
    <property type="match status" value="1"/>
</dbReference>
<dbReference type="Proteomes" id="UP000886653">
    <property type="component" value="Unassembled WGS sequence"/>
</dbReference>
<dbReference type="InterPro" id="IPR036156">
    <property type="entry name" value="Beta-gal/glucu_dom_sf"/>
</dbReference>
<dbReference type="Pfam" id="PF17753">
    <property type="entry name" value="Ig_mannosidase"/>
    <property type="match status" value="1"/>
</dbReference>
<evidence type="ECO:0000259" key="17">
    <source>
        <dbReference type="Pfam" id="PF22666"/>
    </source>
</evidence>
<dbReference type="SUPFAM" id="SSF49785">
    <property type="entry name" value="Galactose-binding domain-like"/>
    <property type="match status" value="1"/>
</dbReference>
<comment type="caution">
    <text evidence="18">The sequence shown here is derived from an EMBL/GenBank/DDBJ whole genome shotgun (WGS) entry which is preliminary data.</text>
</comment>
<dbReference type="OrthoDB" id="2866996at2759"/>
<feature type="signal peptide" evidence="14">
    <location>
        <begin position="1"/>
        <end position="30"/>
    </location>
</feature>
<evidence type="ECO:0000313" key="19">
    <source>
        <dbReference type="Proteomes" id="UP000886653"/>
    </source>
</evidence>
<evidence type="ECO:0000256" key="3">
    <source>
        <dbReference type="ARBA" id="ARBA00004740"/>
    </source>
</evidence>
<evidence type="ECO:0000259" key="16">
    <source>
        <dbReference type="Pfam" id="PF17786"/>
    </source>
</evidence>
<dbReference type="Pfam" id="PF17786">
    <property type="entry name" value="Mannosidase_ig"/>
    <property type="match status" value="1"/>
</dbReference>
<evidence type="ECO:0000256" key="2">
    <source>
        <dbReference type="ARBA" id="ARBA00004613"/>
    </source>
</evidence>
<keyword evidence="8" id="KW-0964">Secreted</keyword>
<comment type="pathway">
    <text evidence="3">Glycan metabolism; N-glycan degradation.</text>
</comment>
<dbReference type="InterPro" id="IPR013783">
    <property type="entry name" value="Ig-like_fold"/>
</dbReference>
<dbReference type="InterPro" id="IPR017853">
    <property type="entry name" value="GH"/>
</dbReference>
<dbReference type="FunFam" id="2.60.40.10:FF:001511">
    <property type="entry name" value="Beta-mannosidase A"/>
    <property type="match status" value="1"/>
</dbReference>
<keyword evidence="12" id="KW-0326">Glycosidase</keyword>
<dbReference type="Gene3D" id="2.60.40.10">
    <property type="entry name" value="Immunoglobulins"/>
    <property type="match status" value="3"/>
</dbReference>
<keyword evidence="10" id="KW-0378">Hydrolase</keyword>
<dbReference type="EMBL" id="MU167249">
    <property type="protein sequence ID" value="KAG0147302.1"/>
    <property type="molecule type" value="Genomic_DNA"/>
</dbReference>
<dbReference type="InterPro" id="IPR041625">
    <property type="entry name" value="Beta-mannosidase_Ig"/>
</dbReference>
<evidence type="ECO:0000256" key="12">
    <source>
        <dbReference type="ARBA" id="ARBA00023295"/>
    </source>
</evidence>
<protein>
    <recommendedName>
        <fullName evidence="7">Beta-mannosidase A</fullName>
        <ecNumber evidence="6">3.2.1.25</ecNumber>
    </recommendedName>
    <alternativeName>
        <fullName evidence="13">Mannanase A</fullName>
    </alternativeName>
</protein>
<accession>A0A9P6NNC3</accession>
<dbReference type="GO" id="GO:0005576">
    <property type="term" value="C:extracellular region"/>
    <property type="evidence" value="ECO:0007669"/>
    <property type="project" value="UniProtKB-SubCell"/>
</dbReference>
<dbReference type="AlphaFoldDB" id="A0A9P6NNC3"/>
<feature type="domain" description="Mannosidase Ig/CBM-like" evidence="16">
    <location>
        <begin position="829"/>
        <end position="919"/>
    </location>
</feature>
<feature type="chain" id="PRO_5040513640" description="Beta-mannosidase A" evidence="14">
    <location>
        <begin position="31"/>
        <end position="1029"/>
    </location>
</feature>
<evidence type="ECO:0000256" key="11">
    <source>
        <dbReference type="ARBA" id="ARBA00023180"/>
    </source>
</evidence>
<dbReference type="GO" id="GO:0006516">
    <property type="term" value="P:glycoprotein catabolic process"/>
    <property type="evidence" value="ECO:0007669"/>
    <property type="project" value="TreeGrafter"/>
</dbReference>
<dbReference type="PANTHER" id="PTHR43730:SF5">
    <property type="entry name" value="BETA-MANNOSIDASE A"/>
    <property type="match status" value="1"/>
</dbReference>
<evidence type="ECO:0000256" key="9">
    <source>
        <dbReference type="ARBA" id="ARBA00022729"/>
    </source>
</evidence>
<evidence type="ECO:0000256" key="6">
    <source>
        <dbReference type="ARBA" id="ARBA00012754"/>
    </source>
</evidence>
<evidence type="ECO:0000256" key="7">
    <source>
        <dbReference type="ARBA" id="ARBA00021795"/>
    </source>
</evidence>
<dbReference type="GO" id="GO:0004567">
    <property type="term" value="F:beta-mannosidase activity"/>
    <property type="evidence" value="ECO:0007669"/>
    <property type="project" value="UniProtKB-EC"/>
</dbReference>
<dbReference type="EC" id="3.2.1.25" evidence="6"/>
<dbReference type="PANTHER" id="PTHR43730">
    <property type="entry name" value="BETA-MANNOSIDASE"/>
    <property type="match status" value="1"/>
</dbReference>
<dbReference type="InterPro" id="IPR008979">
    <property type="entry name" value="Galactose-bd-like_sf"/>
</dbReference>
<gene>
    <name evidence="18" type="ORF">CROQUDRAFT_43104</name>
</gene>
<sequence length="1029" mass="115729">MLQLHPSHSNPARGLLGWTVVIWLVSVINAANTRGPPLPDAYISFSDLDWTLSNANKSIAVPTSFVNQAHLALIDAGVIDDPNIGLNEGTTRWVGEEKAWIWQSTVNVSEIAEWDDVDEYFFVFEGLDTFCKVQLGEQHIGTADNAFRSWIFNATEAIHNLKSETHTNLTLRFNSPWEEATRLAQDPSHIWYPQKPPGTNKADTLVIYEYNARNWARKQQSDFGWDWGPAYLPSGPLKPGYLIGLPRKAPSASLRPIKPLVTRAGDQTIVALNKPHGLSRKSHGIYSDDPSSLQPYWVQKTGIDIHRQGQRNNLAPDQKAPWVINITIPLVTPHPPSAFASATLSGTLHGTQIKFDPVRLHALPVPQYSTYSPNVLLTGSFVVGADAVELWYPATLGNPKLYELGLSFDSGLSPQLSWSERVGFRTIVLDQAQYSKEEVSRGITPGTKFIFEINGHPFYVQGSSMIPIDNFSARANSTTITWLLRSAILAHQNVLRVWGGGAYETDEFYDLCDEIGILAWSESVMACGAYPIEPKPILDNMLAETAENVQRLNKHPSFALWAGNNEGEGYIEWINATWSNGSVYLDQYDYLYNRAIRDAVVENTRSISYVPSSTTNGYLTLDPYVARYKNKTEGEIYGDQELYNYNTAVSFDTETYPVARFVNEFGFHSMPSIYTWDRVLTNTEAYAFNSSEIRAHDKHNPAGSLVYPWPADDGQSQMTTGVTDWYPKPNITGNPRELLAQWAYSTQGKSHSSLFQAAYMASEIAYYRLGASRGENNMGALYWQLNDVWEGISWSSIEYTGRWKIFHYIAERVQDRVIISPIFNRKNQTLDIYATSDLWNPVTGHARWTWYDFQGKKLDSSNQTFHIGPINSTHLFRAVGLDNMVPGSTPPADAWLHLELTATDESGKQSYSNEQFFHPVPLKDATLRASHVNVVGIGNNQYTITAQGGVATWVNVEPPPGVTGYFTDTKTKKPSNCFFLRPDEVRVLEFVVYEDSTNGKFADQMYARTLWDNYDKPRSQKQAPRLVLY</sequence>
<evidence type="ECO:0000256" key="13">
    <source>
        <dbReference type="ARBA" id="ARBA00031061"/>
    </source>
</evidence>
<proteinExistence type="inferred from homology"/>
<evidence type="ECO:0000313" key="18">
    <source>
        <dbReference type="EMBL" id="KAG0147302.1"/>
    </source>
</evidence>
<dbReference type="FunFam" id="3.20.20.80:FF:000084">
    <property type="entry name" value="Beta-mannosidase A"/>
    <property type="match status" value="1"/>
</dbReference>
<feature type="domain" description="Beta-mannosidase Ig-fold" evidence="15">
    <location>
        <begin position="923"/>
        <end position="1013"/>
    </location>
</feature>
<evidence type="ECO:0000256" key="5">
    <source>
        <dbReference type="ARBA" id="ARBA00011738"/>
    </source>
</evidence>
<evidence type="ECO:0000256" key="14">
    <source>
        <dbReference type="SAM" id="SignalP"/>
    </source>
</evidence>
<dbReference type="FunFam" id="2.60.120.260:FF:000200">
    <property type="entry name" value="Beta-mannosidase A"/>
    <property type="match status" value="1"/>
</dbReference>
<keyword evidence="9 14" id="KW-0732">Signal</keyword>
<comment type="similarity">
    <text evidence="4">Belongs to the glycosyl hydrolase 2 family. Beta-mannosidase A subfamily.</text>
</comment>
<comment type="subcellular location">
    <subcellularLocation>
        <location evidence="2">Secreted</location>
    </subcellularLocation>
</comment>
<evidence type="ECO:0000259" key="15">
    <source>
        <dbReference type="Pfam" id="PF17753"/>
    </source>
</evidence>
<dbReference type="Pfam" id="PF22666">
    <property type="entry name" value="Glyco_hydro_2_N2"/>
    <property type="match status" value="1"/>
</dbReference>
<name>A0A9P6NNC3_9BASI</name>
<evidence type="ECO:0000256" key="8">
    <source>
        <dbReference type="ARBA" id="ARBA00022525"/>
    </source>
</evidence>
<evidence type="ECO:0000256" key="1">
    <source>
        <dbReference type="ARBA" id="ARBA00000829"/>
    </source>
</evidence>
<evidence type="ECO:0000256" key="10">
    <source>
        <dbReference type="ARBA" id="ARBA00022801"/>
    </source>
</evidence>
<feature type="domain" description="Beta-mannosidase-like galactose-binding" evidence="17">
    <location>
        <begin position="50"/>
        <end position="238"/>
    </location>
</feature>
<evidence type="ECO:0000256" key="4">
    <source>
        <dbReference type="ARBA" id="ARBA00007483"/>
    </source>
</evidence>
<organism evidence="18 19">
    <name type="scientific">Cronartium quercuum f. sp. fusiforme G11</name>
    <dbReference type="NCBI Taxonomy" id="708437"/>
    <lineage>
        <taxon>Eukaryota</taxon>
        <taxon>Fungi</taxon>
        <taxon>Dikarya</taxon>
        <taxon>Basidiomycota</taxon>
        <taxon>Pucciniomycotina</taxon>
        <taxon>Pucciniomycetes</taxon>
        <taxon>Pucciniales</taxon>
        <taxon>Coleosporiaceae</taxon>
        <taxon>Cronartium</taxon>
    </lineage>
</organism>
<reference evidence="18" key="1">
    <citation type="submission" date="2013-11" db="EMBL/GenBank/DDBJ databases">
        <title>Genome sequence of the fusiform rust pathogen reveals effectors for host alternation and coevolution with pine.</title>
        <authorList>
            <consortium name="DOE Joint Genome Institute"/>
            <person name="Smith K."/>
            <person name="Pendleton A."/>
            <person name="Kubisiak T."/>
            <person name="Anderson C."/>
            <person name="Salamov A."/>
            <person name="Aerts A."/>
            <person name="Riley R."/>
            <person name="Clum A."/>
            <person name="Lindquist E."/>
            <person name="Ence D."/>
            <person name="Campbell M."/>
            <person name="Kronenberg Z."/>
            <person name="Feau N."/>
            <person name="Dhillon B."/>
            <person name="Hamelin R."/>
            <person name="Burleigh J."/>
            <person name="Smith J."/>
            <person name="Yandell M."/>
            <person name="Nelson C."/>
            <person name="Grigoriev I."/>
            <person name="Davis J."/>
        </authorList>
    </citation>
    <scope>NUCLEOTIDE SEQUENCE</scope>
    <source>
        <strain evidence="18">G11</strain>
    </source>
</reference>
<dbReference type="Gene3D" id="2.60.120.260">
    <property type="entry name" value="Galactose-binding domain-like"/>
    <property type="match status" value="1"/>
</dbReference>
<comment type="catalytic activity">
    <reaction evidence="1">
        <text>Hydrolysis of terminal, non-reducing beta-D-mannose residues in beta-D-mannosides.</text>
        <dbReference type="EC" id="3.2.1.25"/>
    </reaction>
</comment>
<keyword evidence="11" id="KW-0325">Glycoprotein</keyword>
<dbReference type="SUPFAM" id="SSF49303">
    <property type="entry name" value="beta-Galactosidase/glucuronidase domain"/>
    <property type="match status" value="2"/>
</dbReference>
<dbReference type="Gene3D" id="3.20.20.80">
    <property type="entry name" value="Glycosidases"/>
    <property type="match status" value="1"/>
</dbReference>
<keyword evidence="19" id="KW-1185">Reference proteome</keyword>
<comment type="subunit">
    <text evidence="5">Homodimer.</text>
</comment>
<dbReference type="InterPro" id="IPR041447">
    <property type="entry name" value="Mannosidase_ig"/>
</dbReference>
<dbReference type="InterPro" id="IPR050887">
    <property type="entry name" value="Beta-mannosidase_GH2"/>
</dbReference>
<dbReference type="InterPro" id="IPR054593">
    <property type="entry name" value="Beta-mannosidase-like_N2"/>
</dbReference>